<dbReference type="STRING" id="695850.A0A067CYH0"/>
<dbReference type="Gene3D" id="1.50.40.10">
    <property type="entry name" value="Mitochondrial carrier domain"/>
    <property type="match status" value="2"/>
</dbReference>
<organism evidence="11 12">
    <name type="scientific">Saprolegnia parasitica (strain CBS 223.65)</name>
    <dbReference type="NCBI Taxonomy" id="695850"/>
    <lineage>
        <taxon>Eukaryota</taxon>
        <taxon>Sar</taxon>
        <taxon>Stramenopiles</taxon>
        <taxon>Oomycota</taxon>
        <taxon>Saprolegniomycetes</taxon>
        <taxon>Saprolegniales</taxon>
        <taxon>Saprolegniaceae</taxon>
        <taxon>Saprolegnia</taxon>
    </lineage>
</organism>
<keyword evidence="7 8" id="KW-0472">Membrane</keyword>
<evidence type="ECO:0000313" key="12">
    <source>
        <dbReference type="Proteomes" id="UP000030745"/>
    </source>
</evidence>
<evidence type="ECO:0000256" key="8">
    <source>
        <dbReference type="PROSITE-ProRule" id="PRU00282"/>
    </source>
</evidence>
<evidence type="ECO:0000256" key="1">
    <source>
        <dbReference type="ARBA" id="ARBA00004225"/>
    </source>
</evidence>
<dbReference type="AlphaFoldDB" id="A0A067CYH0"/>
<dbReference type="Proteomes" id="UP000030745">
    <property type="component" value="Unassembled WGS sequence"/>
</dbReference>
<dbReference type="SUPFAM" id="SSF103506">
    <property type="entry name" value="Mitochondrial carrier"/>
    <property type="match status" value="1"/>
</dbReference>
<keyword evidence="12" id="KW-1185">Reference proteome</keyword>
<reference evidence="11 12" key="1">
    <citation type="journal article" date="2013" name="PLoS Genet.">
        <title>Distinctive expansion of potential virulence genes in the genome of the oomycete fish pathogen Saprolegnia parasitica.</title>
        <authorList>
            <person name="Jiang R.H."/>
            <person name="de Bruijn I."/>
            <person name="Haas B.J."/>
            <person name="Belmonte R."/>
            <person name="Lobach L."/>
            <person name="Christie J."/>
            <person name="van den Ackerveken G."/>
            <person name="Bottin A."/>
            <person name="Bulone V."/>
            <person name="Diaz-Moreno S.M."/>
            <person name="Dumas B."/>
            <person name="Fan L."/>
            <person name="Gaulin E."/>
            <person name="Govers F."/>
            <person name="Grenville-Briggs L.J."/>
            <person name="Horner N.R."/>
            <person name="Levin J.Z."/>
            <person name="Mammella M."/>
            <person name="Meijer H.J."/>
            <person name="Morris P."/>
            <person name="Nusbaum C."/>
            <person name="Oome S."/>
            <person name="Phillips A.J."/>
            <person name="van Rooyen D."/>
            <person name="Rzeszutek E."/>
            <person name="Saraiva M."/>
            <person name="Secombes C.J."/>
            <person name="Seidl M.F."/>
            <person name="Snel B."/>
            <person name="Stassen J.H."/>
            <person name="Sykes S."/>
            <person name="Tripathy S."/>
            <person name="van den Berg H."/>
            <person name="Vega-Arreguin J.C."/>
            <person name="Wawra S."/>
            <person name="Young S.K."/>
            <person name="Zeng Q."/>
            <person name="Dieguez-Uribeondo J."/>
            <person name="Russ C."/>
            <person name="Tyler B.M."/>
            <person name="van West P."/>
        </authorList>
    </citation>
    <scope>NUCLEOTIDE SEQUENCE [LARGE SCALE GENOMIC DNA]</scope>
    <source>
        <strain evidence="11 12">CBS 223.65</strain>
    </source>
</reference>
<proteinExistence type="inferred from homology"/>
<dbReference type="PROSITE" id="PS50920">
    <property type="entry name" value="SOLCAR"/>
    <property type="match status" value="2"/>
</dbReference>
<evidence type="ECO:0000256" key="2">
    <source>
        <dbReference type="ARBA" id="ARBA00006375"/>
    </source>
</evidence>
<evidence type="ECO:0000256" key="6">
    <source>
        <dbReference type="ARBA" id="ARBA00023128"/>
    </source>
</evidence>
<evidence type="ECO:0000256" key="10">
    <source>
        <dbReference type="SAM" id="Phobius"/>
    </source>
</evidence>
<dbReference type="Pfam" id="PF00153">
    <property type="entry name" value="Mito_carr"/>
    <property type="match status" value="2"/>
</dbReference>
<dbReference type="GO" id="GO:0031966">
    <property type="term" value="C:mitochondrial membrane"/>
    <property type="evidence" value="ECO:0007669"/>
    <property type="project" value="UniProtKB-SubCell"/>
</dbReference>
<evidence type="ECO:0008006" key="13">
    <source>
        <dbReference type="Google" id="ProtNLM"/>
    </source>
</evidence>
<feature type="repeat" description="Solcar" evidence="8">
    <location>
        <begin position="110"/>
        <end position="194"/>
    </location>
</feature>
<dbReference type="GO" id="GO:0048250">
    <property type="term" value="P:iron import into the mitochondrion"/>
    <property type="evidence" value="ECO:0007669"/>
    <property type="project" value="TreeGrafter"/>
</dbReference>
<feature type="repeat" description="Solcar" evidence="8">
    <location>
        <begin position="198"/>
        <end position="296"/>
    </location>
</feature>
<comment type="similarity">
    <text evidence="2 9">Belongs to the mitochondrial carrier (TC 2.A.29) family.</text>
</comment>
<keyword evidence="4 8" id="KW-0812">Transmembrane</keyword>
<gene>
    <name evidence="11" type="ORF">SPRG_22080</name>
</gene>
<accession>A0A067CYH0</accession>
<comment type="subcellular location">
    <subcellularLocation>
        <location evidence="1">Mitochondrion membrane</location>
        <topology evidence="1">Multi-pass membrane protein</topology>
    </subcellularLocation>
</comment>
<evidence type="ECO:0000313" key="11">
    <source>
        <dbReference type="EMBL" id="KDO34300.1"/>
    </source>
</evidence>
<dbReference type="PANTHER" id="PTHR45758">
    <property type="entry name" value="MITOFERRIN-1-RELATED"/>
    <property type="match status" value="1"/>
</dbReference>
<evidence type="ECO:0000256" key="3">
    <source>
        <dbReference type="ARBA" id="ARBA00022448"/>
    </source>
</evidence>
<dbReference type="EMBL" id="KK583191">
    <property type="protein sequence ID" value="KDO34300.1"/>
    <property type="molecule type" value="Genomic_DNA"/>
</dbReference>
<dbReference type="GO" id="GO:0015093">
    <property type="term" value="F:ferrous iron transmembrane transporter activity"/>
    <property type="evidence" value="ECO:0007669"/>
    <property type="project" value="TreeGrafter"/>
</dbReference>
<dbReference type="KEGG" id="spar:SPRG_22080"/>
<sequence length="305" mass="32949">MADVDASAEARTPPLMNKKKKTWGYVDSTAVTMLSLVALFPLDKLKTYQQCSPAFTTPMAFSRLVASRGLFRGMSPVLAATLPATVLGCAAIKAADFDNMKVENEDGTVDANIMARITSLAAITVLGNEIVMTPMEVVKQRMQLGHYASATDCMRSILRDEGLRGFYRGLPTSVAMMAPFGVMGMMAWMTCYMCMPEEAQTSRGVDVVTAGSLAFAGALTTPMDVIRTRLQTQSLSVVPMAQQPFALQYRGFWDAARQIYKAEGGRAFFRGVLPRVCMCAPYALLSVAIGDVVDKLLGKSDASSP</sequence>
<evidence type="ECO:0000256" key="7">
    <source>
        <dbReference type="ARBA" id="ARBA00023136"/>
    </source>
</evidence>
<dbReference type="OrthoDB" id="448427at2759"/>
<evidence type="ECO:0000256" key="4">
    <source>
        <dbReference type="ARBA" id="ARBA00022692"/>
    </source>
</evidence>
<evidence type="ECO:0000256" key="5">
    <source>
        <dbReference type="ARBA" id="ARBA00022989"/>
    </source>
</evidence>
<keyword evidence="6" id="KW-0496">Mitochondrion</keyword>
<protein>
    <recommendedName>
        <fullName evidence="13">Mitochondrial carrier protein</fullName>
    </recommendedName>
</protein>
<keyword evidence="3 9" id="KW-0813">Transport</keyword>
<feature type="transmembrane region" description="Helical" evidence="10">
    <location>
        <begin position="165"/>
        <end position="189"/>
    </location>
</feature>
<evidence type="ECO:0000256" key="9">
    <source>
        <dbReference type="RuleBase" id="RU000488"/>
    </source>
</evidence>
<dbReference type="PANTHER" id="PTHR45758:SF4">
    <property type="entry name" value="MITOFERRIN-1"/>
    <property type="match status" value="1"/>
</dbReference>
<dbReference type="InterPro" id="IPR023395">
    <property type="entry name" value="MCP_dom_sf"/>
</dbReference>
<feature type="transmembrane region" description="Helical" evidence="10">
    <location>
        <begin position="23"/>
        <end position="42"/>
    </location>
</feature>
<dbReference type="GeneID" id="24142463"/>
<name>A0A067CYH0_SAPPC</name>
<keyword evidence="5 10" id="KW-1133">Transmembrane helix</keyword>
<dbReference type="VEuPathDB" id="FungiDB:SPRG_22080"/>
<dbReference type="InterPro" id="IPR018108">
    <property type="entry name" value="MCP_transmembrane"/>
</dbReference>
<dbReference type="RefSeq" id="XP_012195344.1">
    <property type="nucleotide sequence ID" value="XM_012339954.1"/>
</dbReference>
<feature type="transmembrane region" description="Helical" evidence="10">
    <location>
        <begin position="69"/>
        <end position="93"/>
    </location>
</feature>